<gene>
    <name evidence="1" type="ORF">EM308_09475</name>
</gene>
<dbReference type="EMBL" id="CP017479">
    <property type="protein sequence ID" value="AOW09714.1"/>
    <property type="molecule type" value="Genomic_DNA"/>
</dbReference>
<sequence length="65" mass="7711">MFFCKYKEKVMKKSILNHGSPEVLEAKRIAEIKSLSYVERLERLFAIIEVSYMMRNVAKTQNNKK</sequence>
<dbReference type="AlphaFoldDB" id="A0AAC9I2T9"/>
<keyword evidence="2" id="KW-1185">Reference proteome</keyword>
<evidence type="ECO:0000313" key="2">
    <source>
        <dbReference type="Proteomes" id="UP000175968"/>
    </source>
</evidence>
<reference evidence="1 2" key="1">
    <citation type="submission" date="2016-10" db="EMBL/GenBank/DDBJ databases">
        <title>Flavobacterium gilvum sp. nov., isolated from stream water.</title>
        <authorList>
            <person name="Shin S.-K."/>
            <person name="Cho Y.-J."/>
            <person name="Yi H."/>
        </authorList>
    </citation>
    <scope>NUCLEOTIDE SEQUENCE [LARGE SCALE GENOMIC DNA]</scope>
    <source>
        <strain evidence="1 2">EM1308</strain>
    </source>
</reference>
<name>A0AAC9I2T9_9FLAO</name>
<proteinExistence type="predicted"/>
<organism evidence="1 2">
    <name type="scientific">Flavobacterium gilvum</name>
    <dbReference type="NCBI Taxonomy" id="1492737"/>
    <lineage>
        <taxon>Bacteria</taxon>
        <taxon>Pseudomonadati</taxon>
        <taxon>Bacteroidota</taxon>
        <taxon>Flavobacteriia</taxon>
        <taxon>Flavobacteriales</taxon>
        <taxon>Flavobacteriaceae</taxon>
        <taxon>Flavobacterium</taxon>
    </lineage>
</organism>
<dbReference type="KEGG" id="fgl:EM308_09475"/>
<accession>A0AAC9I2T9</accession>
<dbReference type="Proteomes" id="UP000175968">
    <property type="component" value="Chromosome"/>
</dbReference>
<protein>
    <submittedName>
        <fullName evidence="1">Uncharacterized protein</fullName>
    </submittedName>
</protein>
<evidence type="ECO:0000313" key="1">
    <source>
        <dbReference type="EMBL" id="AOW09714.1"/>
    </source>
</evidence>